<comment type="subcellular location">
    <subcellularLocation>
        <location evidence="3">Secreted</location>
    </subcellularLocation>
    <subcellularLocation>
        <location evidence="3">Bacterial flagellum</location>
    </subcellularLocation>
</comment>
<keyword evidence="6" id="KW-0282">Flagellum</keyword>
<dbReference type="PANTHER" id="PTHR42792">
    <property type="entry name" value="FLAGELLIN"/>
    <property type="match status" value="1"/>
</dbReference>
<evidence type="ECO:0000256" key="2">
    <source>
        <dbReference type="ARBA" id="ARBA00023143"/>
    </source>
</evidence>
<keyword evidence="3" id="KW-0964">Secreted</keyword>
<feature type="domain" description="Flagellin N-terminal" evidence="4">
    <location>
        <begin position="10"/>
        <end position="140"/>
    </location>
</feature>
<sequence>MSVRLGDLAQSQKMTTSLLALRTQVNDTQATISSGKKSSNLAGYGTSASTILALRIQNTRTSSYVEENTIVQSRLETMDSAMQTIGDVASQLQTLIAGRRSAGVDNAATFDKSVDLMLQSVQAALNTQYDGGYVFAGSRTDAAPVAFGNPASNGAGDTSYYQGDGKLASVKADDQTTITYGITADNPAFAALIAALSAAKAANASGSDIELADASAQSEAAVSNIADLRAGSGVTAGSLETINDTLQMNKLYFSNLSSDLEDTDISVAMAKVSADSVALQAAYSAMSKINSLSLTDYMR</sequence>
<evidence type="ECO:0000313" key="6">
    <source>
        <dbReference type="EMBL" id="SNB61753.1"/>
    </source>
</evidence>
<evidence type="ECO:0000256" key="3">
    <source>
        <dbReference type="RuleBase" id="RU362073"/>
    </source>
</evidence>
<organism evidence="6 7">
    <name type="scientific">Arboricoccus pini</name>
    <dbReference type="NCBI Taxonomy" id="1963835"/>
    <lineage>
        <taxon>Bacteria</taxon>
        <taxon>Pseudomonadati</taxon>
        <taxon>Pseudomonadota</taxon>
        <taxon>Alphaproteobacteria</taxon>
        <taxon>Geminicoccales</taxon>
        <taxon>Geminicoccaceae</taxon>
        <taxon>Arboricoccus</taxon>
    </lineage>
</organism>
<accession>A0A212QQY7</accession>
<keyword evidence="7" id="KW-1185">Reference proteome</keyword>
<dbReference type="GO" id="GO:0005576">
    <property type="term" value="C:extracellular region"/>
    <property type="evidence" value="ECO:0007669"/>
    <property type="project" value="UniProtKB-SubCell"/>
</dbReference>
<keyword evidence="6" id="KW-0969">Cilium</keyword>
<dbReference type="RefSeq" id="WP_088560211.1">
    <property type="nucleotide sequence ID" value="NZ_FYEH01000002.1"/>
</dbReference>
<evidence type="ECO:0000259" key="5">
    <source>
        <dbReference type="Pfam" id="PF00700"/>
    </source>
</evidence>
<dbReference type="GO" id="GO:0005198">
    <property type="term" value="F:structural molecule activity"/>
    <property type="evidence" value="ECO:0007669"/>
    <property type="project" value="UniProtKB-UniRule"/>
</dbReference>
<dbReference type="OrthoDB" id="9758307at2"/>
<evidence type="ECO:0000256" key="1">
    <source>
        <dbReference type="ARBA" id="ARBA00005709"/>
    </source>
</evidence>
<proteinExistence type="inferred from homology"/>
<comment type="function">
    <text evidence="3">Flagellin is the subunit protein which polymerizes to form the filaments of bacterial flagella.</text>
</comment>
<protein>
    <recommendedName>
        <fullName evidence="3">Flagellin</fullName>
    </recommendedName>
</protein>
<evidence type="ECO:0000313" key="7">
    <source>
        <dbReference type="Proteomes" id="UP000197065"/>
    </source>
</evidence>
<comment type="similarity">
    <text evidence="1 3">Belongs to the bacterial flagellin family.</text>
</comment>
<dbReference type="GO" id="GO:0009288">
    <property type="term" value="C:bacterial-type flagellum"/>
    <property type="evidence" value="ECO:0007669"/>
    <property type="project" value="UniProtKB-SubCell"/>
</dbReference>
<dbReference type="PANTHER" id="PTHR42792:SF1">
    <property type="entry name" value="FLAGELLAR HOOK-ASSOCIATED PROTEIN 3"/>
    <property type="match status" value="1"/>
</dbReference>
<dbReference type="InterPro" id="IPR001029">
    <property type="entry name" value="Flagellin_N"/>
</dbReference>
<name>A0A212QQY7_9PROT</name>
<dbReference type="Proteomes" id="UP000197065">
    <property type="component" value="Unassembled WGS sequence"/>
</dbReference>
<dbReference type="Pfam" id="PF00669">
    <property type="entry name" value="Flagellin_N"/>
    <property type="match status" value="1"/>
</dbReference>
<dbReference type="InterPro" id="IPR046358">
    <property type="entry name" value="Flagellin_C"/>
</dbReference>
<dbReference type="AlphaFoldDB" id="A0A212QQY7"/>
<reference evidence="6 7" key="1">
    <citation type="submission" date="2017-06" db="EMBL/GenBank/DDBJ databases">
        <authorList>
            <person name="Kim H.J."/>
            <person name="Triplett B.A."/>
        </authorList>
    </citation>
    <scope>NUCLEOTIDE SEQUENCE [LARGE SCALE GENOMIC DNA]</scope>
    <source>
        <strain evidence="6 7">B29T1</strain>
    </source>
</reference>
<dbReference type="SUPFAM" id="SSF64518">
    <property type="entry name" value="Phase 1 flagellin"/>
    <property type="match status" value="1"/>
</dbReference>
<dbReference type="Pfam" id="PF00700">
    <property type="entry name" value="Flagellin_C"/>
    <property type="match status" value="1"/>
</dbReference>
<keyword evidence="2 3" id="KW-0975">Bacterial flagellum</keyword>
<dbReference type="Gene3D" id="1.20.1330.10">
    <property type="entry name" value="f41 fragment of flagellin, N-terminal domain"/>
    <property type="match status" value="1"/>
</dbReference>
<dbReference type="InterPro" id="IPR001492">
    <property type="entry name" value="Flagellin"/>
</dbReference>
<keyword evidence="6" id="KW-0966">Cell projection</keyword>
<feature type="domain" description="Flagellin C-terminal" evidence="5">
    <location>
        <begin position="219"/>
        <end position="298"/>
    </location>
</feature>
<evidence type="ECO:0000259" key="4">
    <source>
        <dbReference type="Pfam" id="PF00669"/>
    </source>
</evidence>
<dbReference type="EMBL" id="FYEH01000002">
    <property type="protein sequence ID" value="SNB61753.1"/>
    <property type="molecule type" value="Genomic_DNA"/>
</dbReference>
<gene>
    <name evidence="6" type="ORF">SAMN07250955_102387</name>
</gene>